<dbReference type="Pfam" id="PF00046">
    <property type="entry name" value="Homeodomain"/>
    <property type="match status" value="1"/>
</dbReference>
<gene>
    <name evidence="7" type="ORF">L873DRAFT_1846995</name>
</gene>
<feature type="region of interest" description="Disordered" evidence="5">
    <location>
        <begin position="666"/>
        <end position="691"/>
    </location>
</feature>
<evidence type="ECO:0000256" key="5">
    <source>
        <dbReference type="SAM" id="MobiDB-lite"/>
    </source>
</evidence>
<sequence length="709" mass="77139">MDPVTEPHASSSNSNSGYAFITHSQETLPLNLPPSIDNATLARRRRRRTSAHDQAILEEEYRKCDRPDKSKRREITAKVQMGEKEVQIWFQNKRQSTRRKSKPLLPHEIIPHNSQNSISSSQQSSLLLFESSQLFSSSQPQENSNNNHNSNHNNNNYTTGGCGGGIRCHSVSFSSSVAQFSHTFSDDVSGSQEGGGEYLGVSDADDDEDLVQCQSHQQPYQVAQSKPSTTATGQTSGHENYNNLSLASGISSPPCPENNHSATTQQSHHHHHHHRHQRQKTSLVIDGEEEDEGEENEGQEEEDHHEIFTQVTMTTSAHNRLQHVLSSAPTPVRHHNPPLGTGTSTSTGTSSSSRRRTAPTTPKNPPRLLKRSSSIRLSTSLEGKASVVLEDEPSSPPPVAPPPPPLLTLPTPKFQPSASVSRSALKRRTVDSKVWEFCCDNQAVIRSPCQPLEEPSEATEALGLVRKKSSSARKPLFKDNTVTGGSLSTLKSKKTLQKAIPSSSPIKAKKSRKIISAKSARPKPVLSGNSNSNSTSTATATATSSSAKKPRTNPLLPEPGQDSDKENRPPGAPVSPPPEPRRVLGVPGKGDILNNSAKKKKTKQVDRNKTPRKRKTNKGLSDKEKRRVLEETRSEGMGIFYDLPQASSQVYETEYELPSTAAAAANAGSPSFFDESSQESAVNASGGPGRVDEMECVENLLSLRGGVWG</sequence>
<dbReference type="InterPro" id="IPR009057">
    <property type="entry name" value="Homeodomain-like_sf"/>
</dbReference>
<feature type="compositionally biased region" description="Basic residues" evidence="5">
    <location>
        <begin position="267"/>
        <end position="279"/>
    </location>
</feature>
<comment type="subcellular location">
    <subcellularLocation>
        <location evidence="3 4">Nucleus</location>
    </subcellularLocation>
</comment>
<feature type="compositionally biased region" description="Polar residues" evidence="5">
    <location>
        <begin position="674"/>
        <end position="683"/>
    </location>
</feature>
<feature type="compositionally biased region" description="Acidic residues" evidence="5">
    <location>
        <begin position="286"/>
        <end position="301"/>
    </location>
</feature>
<dbReference type="SMART" id="SM00389">
    <property type="entry name" value="HOX"/>
    <property type="match status" value="1"/>
</dbReference>
<feature type="region of interest" description="Disordered" evidence="5">
    <location>
        <begin position="328"/>
        <end position="420"/>
    </location>
</feature>
<feature type="domain" description="Homeobox" evidence="6">
    <location>
        <begin position="40"/>
        <end position="100"/>
    </location>
</feature>
<keyword evidence="8" id="KW-1185">Reference proteome</keyword>
<feature type="region of interest" description="Disordered" evidence="5">
    <location>
        <begin position="493"/>
        <end position="627"/>
    </location>
</feature>
<dbReference type="GO" id="GO:0005634">
    <property type="term" value="C:nucleus"/>
    <property type="evidence" value="ECO:0007669"/>
    <property type="project" value="UniProtKB-SubCell"/>
</dbReference>
<feature type="compositionally biased region" description="Low complexity" evidence="5">
    <location>
        <begin position="529"/>
        <end position="547"/>
    </location>
</feature>
<dbReference type="InterPro" id="IPR051000">
    <property type="entry name" value="Homeobox_DNA-bind_prot"/>
</dbReference>
<feature type="compositionally biased region" description="Low complexity" evidence="5">
    <location>
        <begin position="371"/>
        <end position="381"/>
    </location>
</feature>
<reference evidence="7 8" key="1">
    <citation type="journal article" date="2018" name="Nat. Ecol. Evol.">
        <title>Pezizomycetes genomes reveal the molecular basis of ectomycorrhizal truffle lifestyle.</title>
        <authorList>
            <person name="Murat C."/>
            <person name="Payen T."/>
            <person name="Noel B."/>
            <person name="Kuo A."/>
            <person name="Morin E."/>
            <person name="Chen J."/>
            <person name="Kohler A."/>
            <person name="Krizsan K."/>
            <person name="Balestrini R."/>
            <person name="Da Silva C."/>
            <person name="Montanini B."/>
            <person name="Hainaut M."/>
            <person name="Levati E."/>
            <person name="Barry K.W."/>
            <person name="Belfiori B."/>
            <person name="Cichocki N."/>
            <person name="Clum A."/>
            <person name="Dockter R.B."/>
            <person name="Fauchery L."/>
            <person name="Guy J."/>
            <person name="Iotti M."/>
            <person name="Le Tacon F."/>
            <person name="Lindquist E.A."/>
            <person name="Lipzen A."/>
            <person name="Malagnac F."/>
            <person name="Mello A."/>
            <person name="Molinier V."/>
            <person name="Miyauchi S."/>
            <person name="Poulain J."/>
            <person name="Riccioni C."/>
            <person name="Rubini A."/>
            <person name="Sitrit Y."/>
            <person name="Splivallo R."/>
            <person name="Traeger S."/>
            <person name="Wang M."/>
            <person name="Zifcakova L."/>
            <person name="Wipf D."/>
            <person name="Zambonelli A."/>
            <person name="Paolocci F."/>
            <person name="Nowrousian M."/>
            <person name="Ottonello S."/>
            <person name="Baldrian P."/>
            <person name="Spatafora J.W."/>
            <person name="Henrissat B."/>
            <person name="Nagy L.G."/>
            <person name="Aury J.M."/>
            <person name="Wincker P."/>
            <person name="Grigoriev I.V."/>
            <person name="Bonfante P."/>
            <person name="Martin F.M."/>
        </authorList>
    </citation>
    <scope>NUCLEOTIDE SEQUENCE [LARGE SCALE GENOMIC DNA]</scope>
    <source>
        <strain evidence="7 8">120613-1</strain>
    </source>
</reference>
<accession>A0A3N4JBM6</accession>
<dbReference type="GO" id="GO:0000978">
    <property type="term" value="F:RNA polymerase II cis-regulatory region sequence-specific DNA binding"/>
    <property type="evidence" value="ECO:0007669"/>
    <property type="project" value="TreeGrafter"/>
</dbReference>
<keyword evidence="1 3" id="KW-0238">DNA-binding</keyword>
<feature type="compositionally biased region" description="Low complexity" evidence="5">
    <location>
        <begin position="340"/>
        <end position="352"/>
    </location>
</feature>
<dbReference type="SUPFAM" id="SSF46689">
    <property type="entry name" value="Homeodomain-like"/>
    <property type="match status" value="1"/>
</dbReference>
<feature type="compositionally biased region" description="Low complexity" evidence="5">
    <location>
        <begin position="114"/>
        <end position="156"/>
    </location>
</feature>
<dbReference type="PANTHER" id="PTHR24324">
    <property type="entry name" value="HOMEOBOX PROTEIN HHEX"/>
    <property type="match status" value="1"/>
</dbReference>
<dbReference type="CDD" id="cd00086">
    <property type="entry name" value="homeodomain"/>
    <property type="match status" value="1"/>
</dbReference>
<evidence type="ECO:0000256" key="1">
    <source>
        <dbReference type="ARBA" id="ARBA00023125"/>
    </source>
</evidence>
<evidence type="ECO:0000256" key="2">
    <source>
        <dbReference type="ARBA" id="ARBA00023155"/>
    </source>
</evidence>
<dbReference type="GO" id="GO:0030154">
    <property type="term" value="P:cell differentiation"/>
    <property type="evidence" value="ECO:0007669"/>
    <property type="project" value="TreeGrafter"/>
</dbReference>
<feature type="compositionally biased region" description="Polar residues" evidence="5">
    <location>
        <begin position="214"/>
        <end position="251"/>
    </location>
</feature>
<evidence type="ECO:0000259" key="6">
    <source>
        <dbReference type="PROSITE" id="PS50071"/>
    </source>
</evidence>
<dbReference type="EMBL" id="ML120446">
    <property type="protein sequence ID" value="RPA93820.1"/>
    <property type="molecule type" value="Genomic_DNA"/>
</dbReference>
<feature type="DNA-binding region" description="Homeobox" evidence="3">
    <location>
        <begin position="42"/>
        <end position="101"/>
    </location>
</feature>
<dbReference type="GO" id="GO:0006357">
    <property type="term" value="P:regulation of transcription by RNA polymerase II"/>
    <property type="evidence" value="ECO:0007669"/>
    <property type="project" value="TreeGrafter"/>
</dbReference>
<dbReference type="Gene3D" id="1.10.10.60">
    <property type="entry name" value="Homeodomain-like"/>
    <property type="match status" value="1"/>
</dbReference>
<organism evidence="7 8">
    <name type="scientific">Choiromyces venosus 120613-1</name>
    <dbReference type="NCBI Taxonomy" id="1336337"/>
    <lineage>
        <taxon>Eukaryota</taxon>
        <taxon>Fungi</taxon>
        <taxon>Dikarya</taxon>
        <taxon>Ascomycota</taxon>
        <taxon>Pezizomycotina</taxon>
        <taxon>Pezizomycetes</taxon>
        <taxon>Pezizales</taxon>
        <taxon>Tuberaceae</taxon>
        <taxon>Choiromyces</taxon>
    </lineage>
</organism>
<feature type="compositionally biased region" description="Pro residues" evidence="5">
    <location>
        <begin position="394"/>
        <end position="407"/>
    </location>
</feature>
<dbReference type="Proteomes" id="UP000276215">
    <property type="component" value="Unassembled WGS sequence"/>
</dbReference>
<dbReference type="PROSITE" id="PS50071">
    <property type="entry name" value="HOMEOBOX_2"/>
    <property type="match status" value="1"/>
</dbReference>
<proteinExistence type="predicted"/>
<keyword evidence="2 3" id="KW-0371">Homeobox</keyword>
<dbReference type="PANTHER" id="PTHR24324:SF9">
    <property type="entry name" value="HOMEOBOX DOMAIN-CONTAINING PROTEIN"/>
    <property type="match status" value="1"/>
</dbReference>
<feature type="region of interest" description="Disordered" evidence="5">
    <location>
        <begin position="90"/>
        <end position="156"/>
    </location>
</feature>
<keyword evidence="3 4" id="KW-0539">Nucleus</keyword>
<dbReference type="STRING" id="1336337.A0A3N4JBM6"/>
<protein>
    <recommendedName>
        <fullName evidence="6">Homeobox domain-containing protein</fullName>
    </recommendedName>
</protein>
<feature type="region of interest" description="Disordered" evidence="5">
    <location>
        <begin position="214"/>
        <end position="304"/>
    </location>
</feature>
<evidence type="ECO:0000256" key="3">
    <source>
        <dbReference type="PROSITE-ProRule" id="PRU00108"/>
    </source>
</evidence>
<dbReference type="AlphaFoldDB" id="A0A3N4JBM6"/>
<name>A0A3N4JBM6_9PEZI</name>
<dbReference type="OrthoDB" id="6159439at2759"/>
<dbReference type="InterPro" id="IPR001356">
    <property type="entry name" value="HD"/>
</dbReference>
<evidence type="ECO:0000256" key="4">
    <source>
        <dbReference type="RuleBase" id="RU000682"/>
    </source>
</evidence>
<evidence type="ECO:0000313" key="7">
    <source>
        <dbReference type="EMBL" id="RPA93820.1"/>
    </source>
</evidence>
<evidence type="ECO:0000313" key="8">
    <source>
        <dbReference type="Proteomes" id="UP000276215"/>
    </source>
</evidence>